<proteinExistence type="predicted"/>
<comment type="caution">
    <text evidence="4">The sequence shown here is derived from an EMBL/GenBank/DDBJ whole genome shotgun (WGS) entry which is preliminary data.</text>
</comment>
<dbReference type="EMBL" id="JBHSZO010000006">
    <property type="protein sequence ID" value="MFC7217645.1"/>
    <property type="molecule type" value="Genomic_DNA"/>
</dbReference>
<dbReference type="PROSITE" id="PS51257">
    <property type="entry name" value="PROKAR_LIPOPROTEIN"/>
    <property type="match status" value="1"/>
</dbReference>
<sequence length="213" mass="22259">MLRSRPLTALAALAALAFAVTGCTDDAGSGDTQGQGGRSVVQPGKPGEKSRTLSPGEAAKEGHDDTPNSADYAYVQMMITHHEQALVMTELAAEHASAAKVGKLASRIAAAQGPEIRAMKGWLEQNDGLQRHDGHAHSSMPGMATPAQLDELRKARGAAFDKLFLTLMIAHHEGAVAMATDVLGKGNNVAVEQMAGDVAAQQTSEIARMRGLL</sequence>
<keyword evidence="2" id="KW-0732">Signal</keyword>
<dbReference type="PANTHER" id="PTHR36933:SF1">
    <property type="entry name" value="SLL0788 PROTEIN"/>
    <property type="match status" value="1"/>
</dbReference>
<feature type="region of interest" description="Disordered" evidence="1">
    <location>
        <begin position="27"/>
        <end position="69"/>
    </location>
</feature>
<dbReference type="InterPro" id="IPR012347">
    <property type="entry name" value="Ferritin-like"/>
</dbReference>
<evidence type="ECO:0000313" key="4">
    <source>
        <dbReference type="EMBL" id="MFC7217645.1"/>
    </source>
</evidence>
<gene>
    <name evidence="4" type="ORF">ACFQLX_05585</name>
</gene>
<dbReference type="InterPro" id="IPR005183">
    <property type="entry name" value="DUF305_CopM-like"/>
</dbReference>
<dbReference type="Pfam" id="PF03713">
    <property type="entry name" value="DUF305"/>
    <property type="match status" value="1"/>
</dbReference>
<evidence type="ECO:0000259" key="3">
    <source>
        <dbReference type="Pfam" id="PF03713"/>
    </source>
</evidence>
<dbReference type="PANTHER" id="PTHR36933">
    <property type="entry name" value="SLL0788 PROTEIN"/>
    <property type="match status" value="1"/>
</dbReference>
<dbReference type="Proteomes" id="UP001596413">
    <property type="component" value="Unassembled WGS sequence"/>
</dbReference>
<name>A0ABW2GA11_9ACTN</name>
<evidence type="ECO:0000313" key="5">
    <source>
        <dbReference type="Proteomes" id="UP001596413"/>
    </source>
</evidence>
<evidence type="ECO:0000256" key="2">
    <source>
        <dbReference type="SAM" id="SignalP"/>
    </source>
</evidence>
<evidence type="ECO:0000256" key="1">
    <source>
        <dbReference type="SAM" id="MobiDB-lite"/>
    </source>
</evidence>
<dbReference type="RefSeq" id="WP_386412603.1">
    <property type="nucleotide sequence ID" value="NZ_JBHSZO010000006.1"/>
</dbReference>
<feature type="signal peptide" evidence="2">
    <location>
        <begin position="1"/>
        <end position="19"/>
    </location>
</feature>
<keyword evidence="5" id="KW-1185">Reference proteome</keyword>
<protein>
    <submittedName>
        <fullName evidence="4">DUF305 domain-containing protein</fullName>
    </submittedName>
</protein>
<reference evidence="5" key="1">
    <citation type="journal article" date="2019" name="Int. J. Syst. Evol. Microbiol.">
        <title>The Global Catalogue of Microorganisms (GCM) 10K type strain sequencing project: providing services to taxonomists for standard genome sequencing and annotation.</title>
        <authorList>
            <consortium name="The Broad Institute Genomics Platform"/>
            <consortium name="The Broad Institute Genome Sequencing Center for Infectious Disease"/>
            <person name="Wu L."/>
            <person name="Ma J."/>
        </authorList>
    </citation>
    <scope>NUCLEOTIDE SEQUENCE [LARGE SCALE GENOMIC DNA]</scope>
    <source>
        <strain evidence="5">CGMCC 1.13681</strain>
    </source>
</reference>
<feature type="chain" id="PRO_5046086255" evidence="2">
    <location>
        <begin position="20"/>
        <end position="213"/>
    </location>
</feature>
<accession>A0ABW2GA11</accession>
<feature type="domain" description="DUF305" evidence="3">
    <location>
        <begin position="71"/>
        <end position="213"/>
    </location>
</feature>
<organism evidence="4 5">
    <name type="scientific">Streptomyces polyrhachis</name>
    <dbReference type="NCBI Taxonomy" id="1282885"/>
    <lineage>
        <taxon>Bacteria</taxon>
        <taxon>Bacillati</taxon>
        <taxon>Actinomycetota</taxon>
        <taxon>Actinomycetes</taxon>
        <taxon>Kitasatosporales</taxon>
        <taxon>Streptomycetaceae</taxon>
        <taxon>Streptomyces</taxon>
    </lineage>
</organism>
<dbReference type="Gene3D" id="1.20.1260.10">
    <property type="match status" value="1"/>
</dbReference>